<accession>A0A081C9S9</accession>
<dbReference type="InterPro" id="IPR058303">
    <property type="entry name" value="DUF7990"/>
</dbReference>
<organism evidence="1">
    <name type="scientific">Vecturithrix granuli</name>
    <dbReference type="NCBI Taxonomy" id="1499967"/>
    <lineage>
        <taxon>Bacteria</taxon>
        <taxon>Candidatus Moduliflexota</taxon>
        <taxon>Candidatus Vecturitrichia</taxon>
        <taxon>Candidatus Vecturitrichales</taxon>
        <taxon>Candidatus Vecturitrichaceae</taxon>
        <taxon>Candidatus Vecturithrix</taxon>
    </lineage>
</organism>
<keyword evidence="2" id="KW-1185">Reference proteome</keyword>
<dbReference type="Proteomes" id="UP000030661">
    <property type="component" value="Unassembled WGS sequence"/>
</dbReference>
<evidence type="ECO:0000313" key="1">
    <source>
        <dbReference type="EMBL" id="GAK61334.1"/>
    </source>
</evidence>
<dbReference type="Pfam" id="PF25952">
    <property type="entry name" value="DUF7990"/>
    <property type="match status" value="1"/>
</dbReference>
<dbReference type="STRING" id="1499967.U27_01234"/>
<dbReference type="EMBL" id="DF820478">
    <property type="protein sequence ID" value="GAK61334.1"/>
    <property type="molecule type" value="Genomic_DNA"/>
</dbReference>
<proteinExistence type="predicted"/>
<reference evidence="1" key="1">
    <citation type="journal article" date="2015" name="PeerJ">
        <title>First genomic representation of candidate bacterial phylum KSB3 points to enhanced environmental sensing as a trigger of wastewater bulking.</title>
        <authorList>
            <person name="Sekiguchi Y."/>
            <person name="Ohashi A."/>
            <person name="Parks D.H."/>
            <person name="Yamauchi T."/>
            <person name="Tyson G.W."/>
            <person name="Hugenholtz P."/>
        </authorList>
    </citation>
    <scope>NUCLEOTIDE SEQUENCE [LARGE SCALE GENOMIC DNA]</scope>
</reference>
<dbReference type="HOGENOM" id="CLU_171553_0_0_0"/>
<gene>
    <name evidence="1" type="ORF">U27_01234</name>
</gene>
<dbReference type="AlphaFoldDB" id="A0A081C9S9"/>
<name>A0A081C9S9_VECG1</name>
<evidence type="ECO:0000313" key="2">
    <source>
        <dbReference type="Proteomes" id="UP000030661"/>
    </source>
</evidence>
<sequence>MCGVVMSWHEGIEKFLKEFFQGMMGALRQTSTDRLEFELRELENIFGLLVLGSFIGIPSPPSGVSLRLLPYMLREMLVMKNRVRDLDDVFGEVAGMMDI</sequence>
<dbReference type="eggNOG" id="ENOG5033G66">
    <property type="taxonomic scope" value="Bacteria"/>
</dbReference>
<protein>
    <submittedName>
        <fullName evidence="1">Uncharacterized protein</fullName>
    </submittedName>
</protein>